<accession>A0A1H5ELT0</accession>
<feature type="signal peptide" evidence="1">
    <location>
        <begin position="1"/>
        <end position="29"/>
    </location>
</feature>
<reference evidence="4" key="1">
    <citation type="submission" date="2016-10" db="EMBL/GenBank/DDBJ databases">
        <authorList>
            <person name="Varghese N."/>
            <person name="Submissions S."/>
        </authorList>
    </citation>
    <scope>NUCLEOTIDE SEQUENCE [LARGE SCALE GENOMIC DNA]</scope>
    <source>
        <strain evidence="4">DSM 44498</strain>
    </source>
</reference>
<feature type="domain" description="GmrSD restriction endonucleases C-terminal" evidence="2">
    <location>
        <begin position="110"/>
        <end position="239"/>
    </location>
</feature>
<keyword evidence="1" id="KW-0732">Signal</keyword>
<feature type="chain" id="PRO_5010292805" description="GmrSD restriction endonucleases C-terminal domain-containing protein" evidence="1">
    <location>
        <begin position="30"/>
        <end position="252"/>
    </location>
</feature>
<organism evidence="3 4">
    <name type="scientific">Rhodococcus koreensis</name>
    <dbReference type="NCBI Taxonomy" id="99653"/>
    <lineage>
        <taxon>Bacteria</taxon>
        <taxon>Bacillati</taxon>
        <taxon>Actinomycetota</taxon>
        <taxon>Actinomycetes</taxon>
        <taxon>Mycobacteriales</taxon>
        <taxon>Nocardiaceae</taxon>
        <taxon>Rhodococcus</taxon>
    </lineage>
</organism>
<evidence type="ECO:0000256" key="1">
    <source>
        <dbReference type="SAM" id="SignalP"/>
    </source>
</evidence>
<evidence type="ECO:0000313" key="3">
    <source>
        <dbReference type="EMBL" id="SED92045.1"/>
    </source>
</evidence>
<protein>
    <recommendedName>
        <fullName evidence="2">GmrSD restriction endonucleases C-terminal domain-containing protein</fullName>
    </recommendedName>
</protein>
<dbReference type="Pfam" id="PF07510">
    <property type="entry name" value="GmrSD_C"/>
    <property type="match status" value="1"/>
</dbReference>
<dbReference type="EMBL" id="FNSV01000006">
    <property type="protein sequence ID" value="SED92045.1"/>
    <property type="molecule type" value="Genomic_DNA"/>
</dbReference>
<name>A0A1H5ELT0_9NOCA</name>
<dbReference type="RefSeq" id="WP_244163933.1">
    <property type="nucleotide sequence ID" value="NZ_FNSV01000006.1"/>
</dbReference>
<proteinExistence type="predicted"/>
<dbReference type="Proteomes" id="UP000183561">
    <property type="component" value="Unassembled WGS sequence"/>
</dbReference>
<dbReference type="InterPro" id="IPR011089">
    <property type="entry name" value="GmrSD_C"/>
</dbReference>
<evidence type="ECO:0000313" key="4">
    <source>
        <dbReference type="Proteomes" id="UP000183561"/>
    </source>
</evidence>
<dbReference type="PANTHER" id="PTHR24094">
    <property type="entry name" value="SECRETED PROTEIN"/>
    <property type="match status" value="1"/>
</dbReference>
<gene>
    <name evidence="3" type="ORF">SAMN04490239_9269</name>
</gene>
<sequence length="252" mass="26927">MANKFRALAGGSILAAAALALVGQQSVLAVVTDMNITLADVFTVADTEEPAPAPTDAPPGLDQLIAALTVVDELPTVPGYDRDCGKRNGCVFGPSWTDNYTGPDSHNGCDTRNDILRNQLTDVRYKPNTHDCKVISGTLHDPYTGTTIAFSTEKPSAVQVDHVYPLARGWRAGAATWTPEQRVSFANDTASNLLASEGKANQAKSDQGPDTWLPSNTAFRCEYAQNYLAVAAKYHLAVTAGDVDAARRECTR</sequence>
<dbReference type="PANTHER" id="PTHR24094:SF15">
    <property type="entry name" value="AMP-DEPENDENT SYNTHETASE_LIGASE DOMAIN-CONTAINING PROTEIN-RELATED"/>
    <property type="match status" value="1"/>
</dbReference>
<evidence type="ECO:0000259" key="2">
    <source>
        <dbReference type="Pfam" id="PF07510"/>
    </source>
</evidence>
<dbReference type="AlphaFoldDB" id="A0A1H5ELT0"/>
<keyword evidence="4" id="KW-1185">Reference proteome</keyword>